<accession>A0ABW4S654</accession>
<evidence type="ECO:0000256" key="1">
    <source>
        <dbReference type="SAM" id="Phobius"/>
    </source>
</evidence>
<dbReference type="RefSeq" id="WP_390262289.1">
    <property type="nucleotide sequence ID" value="NZ_JBHUGH010000009.1"/>
</dbReference>
<organism evidence="2 3">
    <name type="scientific">Halodurantibacterium flavum</name>
    <dbReference type="NCBI Taxonomy" id="1382802"/>
    <lineage>
        <taxon>Bacteria</taxon>
        <taxon>Pseudomonadati</taxon>
        <taxon>Pseudomonadota</taxon>
        <taxon>Alphaproteobacteria</taxon>
        <taxon>Rhodobacterales</taxon>
        <taxon>Paracoccaceae</taxon>
        <taxon>Halodurantibacterium</taxon>
    </lineage>
</organism>
<evidence type="ECO:0008006" key="4">
    <source>
        <dbReference type="Google" id="ProtNLM"/>
    </source>
</evidence>
<keyword evidence="1" id="KW-0472">Membrane</keyword>
<comment type="caution">
    <text evidence="2">The sequence shown here is derived from an EMBL/GenBank/DDBJ whole genome shotgun (WGS) entry which is preliminary data.</text>
</comment>
<feature type="transmembrane region" description="Helical" evidence="1">
    <location>
        <begin position="69"/>
        <end position="88"/>
    </location>
</feature>
<dbReference type="EMBL" id="JBHUGH010000009">
    <property type="protein sequence ID" value="MFD1913064.1"/>
    <property type="molecule type" value="Genomic_DNA"/>
</dbReference>
<keyword evidence="3" id="KW-1185">Reference proteome</keyword>
<dbReference type="Proteomes" id="UP001597353">
    <property type="component" value="Unassembled WGS sequence"/>
</dbReference>
<protein>
    <recommendedName>
        <fullName evidence="4">Threonine/homoserine/homoserine lactone efflux protein</fullName>
    </recommendedName>
</protein>
<feature type="transmembrane region" description="Helical" evidence="1">
    <location>
        <begin position="168"/>
        <end position="186"/>
    </location>
</feature>
<sequence length="189" mass="19388">MSLSFFLVSVVGLLLTPGPTNTLLAVAAASNGFRRALRLLPAELGAYLMVVVPVTLVAGPWLDARPAAMSAVTAAAGLWVAFLAVKLWRLPQASEGQGAAAVVAFRDVFVTTLLNPKALVIGLALMPRGTPGALLPWFGTLAAAICSVAVLWLLLGATLSRGRGLPPALRRGAAGYLGIVAIGLVARSL</sequence>
<feature type="transmembrane region" description="Helical" evidence="1">
    <location>
        <begin position="44"/>
        <end position="62"/>
    </location>
</feature>
<proteinExistence type="predicted"/>
<reference evidence="3" key="1">
    <citation type="journal article" date="2019" name="Int. J. Syst. Evol. Microbiol.">
        <title>The Global Catalogue of Microorganisms (GCM) 10K type strain sequencing project: providing services to taxonomists for standard genome sequencing and annotation.</title>
        <authorList>
            <consortium name="The Broad Institute Genomics Platform"/>
            <consortium name="The Broad Institute Genome Sequencing Center for Infectious Disease"/>
            <person name="Wu L."/>
            <person name="Ma J."/>
        </authorList>
    </citation>
    <scope>NUCLEOTIDE SEQUENCE [LARGE SCALE GENOMIC DNA]</scope>
    <source>
        <strain evidence="3">CGMCC 4.7242</strain>
    </source>
</reference>
<keyword evidence="1" id="KW-0812">Transmembrane</keyword>
<evidence type="ECO:0000313" key="3">
    <source>
        <dbReference type="Proteomes" id="UP001597353"/>
    </source>
</evidence>
<gene>
    <name evidence="2" type="ORF">ACFSGJ_12655</name>
</gene>
<evidence type="ECO:0000313" key="2">
    <source>
        <dbReference type="EMBL" id="MFD1913064.1"/>
    </source>
</evidence>
<feature type="transmembrane region" description="Helical" evidence="1">
    <location>
        <begin position="134"/>
        <end position="156"/>
    </location>
</feature>
<name>A0ABW4S654_9RHOB</name>
<keyword evidence="1" id="KW-1133">Transmembrane helix</keyword>